<keyword evidence="2" id="KW-1185">Reference proteome</keyword>
<dbReference type="RefSeq" id="WP_270117882.1">
    <property type="nucleotide sequence ID" value="NZ_BAAAOL010000001.1"/>
</dbReference>
<comment type="caution">
    <text evidence="1">The sequence shown here is derived from an EMBL/GenBank/DDBJ whole genome shotgun (WGS) entry which is preliminary data.</text>
</comment>
<organism evidence="1 2">
    <name type="scientific">Glycomyces algeriensis</name>
    <dbReference type="NCBI Taxonomy" id="256037"/>
    <lineage>
        <taxon>Bacteria</taxon>
        <taxon>Bacillati</taxon>
        <taxon>Actinomycetota</taxon>
        <taxon>Actinomycetes</taxon>
        <taxon>Glycomycetales</taxon>
        <taxon>Glycomycetaceae</taxon>
        <taxon>Glycomyces</taxon>
    </lineage>
</organism>
<evidence type="ECO:0000313" key="1">
    <source>
        <dbReference type="EMBL" id="GLI44579.1"/>
    </source>
</evidence>
<gene>
    <name evidence="1" type="ORF">GALLR39Z86_44290</name>
</gene>
<protein>
    <submittedName>
        <fullName evidence="1">Uncharacterized protein</fullName>
    </submittedName>
</protein>
<name>A0A9W6LJ33_9ACTN</name>
<dbReference type="Proteomes" id="UP001144313">
    <property type="component" value="Unassembled WGS sequence"/>
</dbReference>
<evidence type="ECO:0000313" key="2">
    <source>
        <dbReference type="Proteomes" id="UP001144313"/>
    </source>
</evidence>
<sequence length="101" mass="11675">MQEQAAKPKPDNDRSEGEHYLGKFRRYPVEFFVIFLPTPPGTPAQYRVDCDDGVGPHEVCRLGEDPGEPVVWRGAWQGDQWCRWILKNARELVANPSRFDF</sequence>
<accession>A0A9W6LJ33</accession>
<proteinExistence type="predicted"/>
<dbReference type="EMBL" id="BSDT01000001">
    <property type="protein sequence ID" value="GLI44579.1"/>
    <property type="molecule type" value="Genomic_DNA"/>
</dbReference>
<reference evidence="1" key="1">
    <citation type="submission" date="2022-12" db="EMBL/GenBank/DDBJ databases">
        <title>Reference genome sequencing for broad-spectrum identification of bacterial and archaeal isolates by mass spectrometry.</title>
        <authorList>
            <person name="Sekiguchi Y."/>
            <person name="Tourlousse D.M."/>
        </authorList>
    </citation>
    <scope>NUCLEOTIDE SEQUENCE</scope>
    <source>
        <strain evidence="1">LLR39Z86</strain>
    </source>
</reference>
<dbReference type="AlphaFoldDB" id="A0A9W6LJ33"/>